<gene>
    <name evidence="6" type="ORF">NQZ67_16615</name>
</gene>
<dbReference type="InterPro" id="IPR005107">
    <property type="entry name" value="CO_DH_flav_C"/>
</dbReference>
<dbReference type="Pfam" id="PF00941">
    <property type="entry name" value="FAD_binding_5"/>
    <property type="match status" value="1"/>
</dbReference>
<dbReference type="PROSITE" id="PS51387">
    <property type="entry name" value="FAD_PCMH"/>
    <property type="match status" value="1"/>
</dbReference>
<dbReference type="Gene3D" id="3.30.390.50">
    <property type="entry name" value="CO dehydrogenase flavoprotein, C-terminal domain"/>
    <property type="match status" value="1"/>
</dbReference>
<dbReference type="EMBL" id="JANIPJ010000012">
    <property type="protein sequence ID" value="MCR2805513.1"/>
    <property type="molecule type" value="Genomic_DNA"/>
</dbReference>
<dbReference type="InterPro" id="IPR051312">
    <property type="entry name" value="Diverse_Substr_Oxidored"/>
</dbReference>
<dbReference type="PANTHER" id="PTHR42659">
    <property type="entry name" value="XANTHINE DEHYDROGENASE SUBUNIT C-RELATED"/>
    <property type="match status" value="1"/>
</dbReference>
<sequence>MAMENAERAGETALHEPKTAEEAWRVKRSLGHAASYVSGGTLLRTQWENGLKSMPRHLISLEKIGELSGIRLAGAHVRIGAAARLNECRAHPLLLRHGGLLVRAIGEIAAPSVRHLATLGGNVSSLTGDAIPALMAMDASVIFFRERCWRTESVRDWIQGAGAVREPDDLIGAIAIPVRSGDGEGDEEAGGSFEFYEKVGRREAFTPSLVTVAGQGMVSDDGALRDIRLSAGGGSALPDRLPAAERALSGARLSEEMLAVIHQTIKDQYKAAEDLFAGSGYRKEASANLITSQLWKRLKS</sequence>
<dbReference type="InterPro" id="IPR036683">
    <property type="entry name" value="CO_DH_flav_C_dom_sf"/>
</dbReference>
<dbReference type="InterPro" id="IPR002346">
    <property type="entry name" value="Mopterin_DH_FAD-bd"/>
</dbReference>
<dbReference type="AlphaFoldDB" id="A0A9X2MP02"/>
<evidence type="ECO:0000256" key="3">
    <source>
        <dbReference type="ARBA" id="ARBA00023002"/>
    </source>
</evidence>
<reference evidence="6" key="1">
    <citation type="submission" date="2022-08" db="EMBL/GenBank/DDBJ databases">
        <title>The genomic sequence of strain Paenibacillus sp. SCIV0701.</title>
        <authorList>
            <person name="Zhao H."/>
        </authorList>
    </citation>
    <scope>NUCLEOTIDE SEQUENCE</scope>
    <source>
        <strain evidence="6">SCIV0701</strain>
    </source>
</reference>
<accession>A0A9X2MP02</accession>
<dbReference type="SUPFAM" id="SSF55447">
    <property type="entry name" value="CO dehydrogenase flavoprotein C-terminal domain-like"/>
    <property type="match status" value="1"/>
</dbReference>
<evidence type="ECO:0000259" key="5">
    <source>
        <dbReference type="PROSITE" id="PS51387"/>
    </source>
</evidence>
<dbReference type="PANTHER" id="PTHR42659:SF2">
    <property type="entry name" value="XANTHINE DEHYDROGENASE SUBUNIT C-RELATED"/>
    <property type="match status" value="1"/>
</dbReference>
<name>A0A9X2MP02_9BACL</name>
<evidence type="ECO:0000313" key="7">
    <source>
        <dbReference type="Proteomes" id="UP001141950"/>
    </source>
</evidence>
<protein>
    <submittedName>
        <fullName evidence="6">FAD binding domain-containing protein</fullName>
    </submittedName>
</protein>
<evidence type="ECO:0000313" key="6">
    <source>
        <dbReference type="EMBL" id="MCR2805513.1"/>
    </source>
</evidence>
<organism evidence="6 7">
    <name type="scientific">Paenibacillus soyae</name>
    <dbReference type="NCBI Taxonomy" id="2969249"/>
    <lineage>
        <taxon>Bacteria</taxon>
        <taxon>Bacillati</taxon>
        <taxon>Bacillota</taxon>
        <taxon>Bacilli</taxon>
        <taxon>Bacillales</taxon>
        <taxon>Paenibacillaceae</taxon>
        <taxon>Paenibacillus</taxon>
    </lineage>
</organism>
<dbReference type="Proteomes" id="UP001141950">
    <property type="component" value="Unassembled WGS sequence"/>
</dbReference>
<keyword evidence="3" id="KW-0560">Oxidoreductase</keyword>
<feature type="domain" description="FAD-binding PCMH-type" evidence="5">
    <location>
        <begin position="7"/>
        <end position="181"/>
    </location>
</feature>
<dbReference type="Gene3D" id="3.30.465.10">
    <property type="match status" value="1"/>
</dbReference>
<evidence type="ECO:0000256" key="1">
    <source>
        <dbReference type="ARBA" id="ARBA00022630"/>
    </source>
</evidence>
<dbReference type="InterPro" id="IPR016169">
    <property type="entry name" value="FAD-bd_PCMH_sub2"/>
</dbReference>
<dbReference type="SUPFAM" id="SSF56176">
    <property type="entry name" value="FAD-binding/transporter-associated domain-like"/>
    <property type="match status" value="1"/>
</dbReference>
<evidence type="ECO:0000256" key="4">
    <source>
        <dbReference type="SAM" id="MobiDB-lite"/>
    </source>
</evidence>
<keyword evidence="7" id="KW-1185">Reference proteome</keyword>
<keyword evidence="2" id="KW-0274">FAD</keyword>
<feature type="region of interest" description="Disordered" evidence="4">
    <location>
        <begin position="1"/>
        <end position="21"/>
    </location>
</feature>
<dbReference type="Pfam" id="PF03450">
    <property type="entry name" value="CO_deh_flav_C"/>
    <property type="match status" value="1"/>
</dbReference>
<dbReference type="InterPro" id="IPR016166">
    <property type="entry name" value="FAD-bd_PCMH"/>
</dbReference>
<dbReference type="InterPro" id="IPR036318">
    <property type="entry name" value="FAD-bd_PCMH-like_sf"/>
</dbReference>
<keyword evidence="1" id="KW-0285">Flavoprotein</keyword>
<proteinExistence type="predicted"/>
<evidence type="ECO:0000256" key="2">
    <source>
        <dbReference type="ARBA" id="ARBA00022827"/>
    </source>
</evidence>
<dbReference type="GO" id="GO:0016491">
    <property type="term" value="F:oxidoreductase activity"/>
    <property type="evidence" value="ECO:0007669"/>
    <property type="project" value="UniProtKB-KW"/>
</dbReference>
<comment type="caution">
    <text evidence="6">The sequence shown here is derived from an EMBL/GenBank/DDBJ whole genome shotgun (WGS) entry which is preliminary data.</text>
</comment>
<dbReference type="RefSeq" id="WP_257448028.1">
    <property type="nucleotide sequence ID" value="NZ_JANIPJ010000012.1"/>
</dbReference>
<dbReference type="GO" id="GO:0071949">
    <property type="term" value="F:FAD binding"/>
    <property type="evidence" value="ECO:0007669"/>
    <property type="project" value="InterPro"/>
</dbReference>
<dbReference type="SMART" id="SM01092">
    <property type="entry name" value="CO_deh_flav_C"/>
    <property type="match status" value="1"/>
</dbReference>